<dbReference type="PROSITE" id="PS51257">
    <property type="entry name" value="PROKAR_LIPOPROTEIN"/>
    <property type="match status" value="1"/>
</dbReference>
<sequence>MKLINKTLLLLTASATILASCNKFDDLNTNPDAATKVTAPMLATKLILNITQQGSAKNFVYHSMLSKQIAWSENASDEQYNLFGRTDFDGYTILTNCQKMVDAANEGDKDSYAALAKFMKAYKLFYKSLEVGDIPYSDALKGEEGVQKPKYDTQKEVMRQVLEDLEEAYTLFSSGSDFDGDPIFGGDTENWKKTVVAFELKVLTHLCKKDADADLKVKERFARLVSSGSLMTSNADNFQLVYSNKAGQLYPFYYTQNKHSDYLMMSSVIIDNLKKFNDYRMFYYASPAKAQTDKGIKDSEWDAYLSIDPSDSYSNISVLYGKGEFCLANLRYTRVPEGEPLMRLSYAEQNFILAEGAVRGWISEDASTYYKKGIEASMNFIADNTPDKEEYTHGRTITQEYIQEYLAQPVIQLSGDKEKDLEMILLQRYLASFLQHPYDAYYDYRRTGYPVLPINPNTNLNTEKNKIPTRWMYPEAEFSYNPDNANEAVQRQYNGSDDVNKLMWILQ</sequence>
<name>A0A015TWB0_BACFG</name>
<keyword evidence="1" id="KW-0732">Signal</keyword>
<proteinExistence type="predicted"/>
<dbReference type="InterPro" id="IPR041662">
    <property type="entry name" value="SusD-like_2"/>
</dbReference>
<comment type="caution">
    <text evidence="2">The sequence shown here is derived from an EMBL/GenBank/DDBJ whole genome shotgun (WGS) entry which is preliminary data.</text>
</comment>
<dbReference type="Pfam" id="PF12771">
    <property type="entry name" value="SusD-like_2"/>
    <property type="match status" value="1"/>
</dbReference>
<protein>
    <submittedName>
        <fullName evidence="2">Starch-binding associating with outer membrane family protein</fullName>
    </submittedName>
</protein>
<dbReference type="SUPFAM" id="SSF48452">
    <property type="entry name" value="TPR-like"/>
    <property type="match status" value="1"/>
</dbReference>
<dbReference type="AlphaFoldDB" id="A0A015TWB0"/>
<dbReference type="InterPro" id="IPR011990">
    <property type="entry name" value="TPR-like_helical_dom_sf"/>
</dbReference>
<feature type="signal peptide" evidence="1">
    <location>
        <begin position="1"/>
        <end position="19"/>
    </location>
</feature>
<dbReference type="EMBL" id="JGCY01000249">
    <property type="protein sequence ID" value="EXY75061.1"/>
    <property type="molecule type" value="Genomic_DNA"/>
</dbReference>
<accession>A0A015TWB0</accession>
<evidence type="ECO:0000313" key="3">
    <source>
        <dbReference type="Proteomes" id="UP000020529"/>
    </source>
</evidence>
<feature type="chain" id="PRO_5001477298" evidence="1">
    <location>
        <begin position="20"/>
        <end position="507"/>
    </location>
</feature>
<dbReference type="PATRIC" id="fig|1339315.3.peg.1918"/>
<dbReference type="Proteomes" id="UP000020529">
    <property type="component" value="Unassembled WGS sequence"/>
</dbReference>
<dbReference type="RefSeq" id="WP_022347276.1">
    <property type="nucleotide sequence ID" value="NZ_JGCY01000249.1"/>
</dbReference>
<organism evidence="2 3">
    <name type="scientific">Bacteroides fragilis str. 3988T(B)14</name>
    <dbReference type="NCBI Taxonomy" id="1339315"/>
    <lineage>
        <taxon>Bacteria</taxon>
        <taxon>Pseudomonadati</taxon>
        <taxon>Bacteroidota</taxon>
        <taxon>Bacteroidia</taxon>
        <taxon>Bacteroidales</taxon>
        <taxon>Bacteroidaceae</taxon>
        <taxon>Bacteroides</taxon>
    </lineage>
</organism>
<evidence type="ECO:0000313" key="2">
    <source>
        <dbReference type="EMBL" id="EXY75061.1"/>
    </source>
</evidence>
<gene>
    <name evidence="2" type="ORF">M124_1127</name>
</gene>
<reference evidence="2 3" key="1">
    <citation type="submission" date="2014-02" db="EMBL/GenBank/DDBJ databases">
        <authorList>
            <person name="Sears C."/>
            <person name="Carroll K."/>
            <person name="Sack B.R."/>
            <person name="Qadri F."/>
            <person name="Myers L.L."/>
            <person name="Chung G.-T."/>
            <person name="Escheverria P."/>
            <person name="Fraser C.M."/>
            <person name="Sadzewicz L."/>
            <person name="Shefchek K.A."/>
            <person name="Tallon L."/>
            <person name="Das S.P."/>
            <person name="Daugherty S."/>
            <person name="Mongodin E.F."/>
        </authorList>
    </citation>
    <scope>NUCLEOTIDE SEQUENCE [LARGE SCALE GENOMIC DNA]</scope>
    <source>
        <strain evidence="3">3988T(B)14</strain>
    </source>
</reference>
<evidence type="ECO:0000256" key="1">
    <source>
        <dbReference type="SAM" id="SignalP"/>
    </source>
</evidence>
<dbReference type="Gene3D" id="1.25.40.390">
    <property type="match status" value="1"/>
</dbReference>